<sequence length="730" mass="80084">MKYARFRPLLLLFVLPLFAALSIYTGLFAVLEFATERSDKIAADRQKHLAETLVSKMQAAVAHDQESATVWDDAVRNVSDGNADWMEMNLGKWMFTYFQHDRAYVIAPDGRAVYVFASDEANAAKAYQQVRDVVSPLAGRLRARLVDGDDTGISDQVLSIGESDLSTVNSHPAIVSVKPIVSDTGNVKQSPSEIYFHVAIRYLDGSFLTGMSSEYQFDDLTFAWTKALQDKRSFAAIGSADGKEFGYFSWRPFEPGEAVAKSVRPALSAVGLSVFVALAGMGAMIGARNRKLRQSRAELEHLARHDTLTGLANRAQFAEHLATAISGSAATQSNAVLFMDLDRFKQVNDTLGHPVGDQLLVLVADRLREIFADGVVGRLGGDEFTAVITDVTNDQISQSCRRVIESMRRPFEINGTPISIGASIGVVIGIGPDVDPSDMTRKADIALYNAKAAGRNRFAIFGPHMDDLVQDRRELECDLRLAVQNRRDLEVHFQPVYAAPNGALFGAEALLRWKHPSRGLISPEVFIPIAEECGVIAQLGDLVLEEACLAAQRWPDLEIAINASPVELRSEAYALRVIAALNNHGIDPTRLEIEITEGTLLDSVGECQRNIEALRSIGVRFALDDFGTGFSSFGRLQYIAVDRIKIDKSFVDGFGSQEADNRAIVEAMIRLARAKGLKTTAEGVETEEQRAILKELGCDHLQGYLLSKPMPKEAFDMMVGANVIDLQAKR</sequence>
<reference evidence="3" key="2">
    <citation type="submission" date="2016-10" db="EMBL/GenBank/DDBJ databases">
        <authorList>
            <person name="de Groot N.N."/>
        </authorList>
    </citation>
    <scope>NUCLEOTIDE SEQUENCE [LARGE SCALE GENOMIC DNA]</scope>
    <source>
        <strain evidence="3">CCBAU85039</strain>
    </source>
</reference>
<dbReference type="PROSITE" id="PS50887">
    <property type="entry name" value="GGDEF"/>
    <property type="match status" value="1"/>
</dbReference>
<evidence type="ECO:0000313" key="5">
    <source>
        <dbReference type="Proteomes" id="UP000183063"/>
    </source>
</evidence>
<dbReference type="InterPro" id="IPR001633">
    <property type="entry name" value="EAL_dom"/>
</dbReference>
<dbReference type="PANTHER" id="PTHR44757:SF10">
    <property type="entry name" value="MEMBRANE PROTEIN"/>
    <property type="match status" value="1"/>
</dbReference>
<accession>A0A1H8US09</accession>
<evidence type="ECO:0000313" key="3">
    <source>
        <dbReference type="EMBL" id="SEI17850.1"/>
    </source>
</evidence>
<dbReference type="AlphaFoldDB" id="A0A1H8US09"/>
<feature type="domain" description="EAL" evidence="1">
    <location>
        <begin position="472"/>
        <end position="723"/>
    </location>
</feature>
<dbReference type="CDD" id="cd01948">
    <property type="entry name" value="EAL"/>
    <property type="match status" value="1"/>
</dbReference>
<dbReference type="InterPro" id="IPR043128">
    <property type="entry name" value="Rev_trsase/Diguanyl_cyclase"/>
</dbReference>
<reference evidence="5" key="1">
    <citation type="submission" date="2016-10" db="EMBL/GenBank/DDBJ databases">
        <authorList>
            <person name="Wibberg D."/>
        </authorList>
    </citation>
    <scope>NUCLEOTIDE SEQUENCE [LARGE SCALE GENOMIC DNA]</scope>
</reference>
<gene>
    <name evidence="3" type="primary">cph2_9</name>
    <name evidence="3" type="ORF">RTCCBAU85039_5714</name>
    <name evidence="4" type="ORF">SAMN05216228_103610</name>
</gene>
<dbReference type="NCBIfam" id="TIGR00254">
    <property type="entry name" value="GGDEF"/>
    <property type="match status" value="1"/>
</dbReference>
<dbReference type="EMBL" id="FNXB01000047">
    <property type="protein sequence ID" value="SEI17850.1"/>
    <property type="molecule type" value="Genomic_DNA"/>
</dbReference>
<dbReference type="SUPFAM" id="SSF55073">
    <property type="entry name" value="Nucleotide cyclase"/>
    <property type="match status" value="1"/>
</dbReference>
<dbReference type="InterPro" id="IPR000160">
    <property type="entry name" value="GGDEF_dom"/>
</dbReference>
<evidence type="ECO:0000259" key="1">
    <source>
        <dbReference type="PROSITE" id="PS50883"/>
    </source>
</evidence>
<keyword evidence="6" id="KW-1185">Reference proteome</keyword>
<dbReference type="Pfam" id="PF05228">
    <property type="entry name" value="CHASE4"/>
    <property type="match status" value="1"/>
</dbReference>
<dbReference type="SMART" id="SM00267">
    <property type="entry name" value="GGDEF"/>
    <property type="match status" value="1"/>
</dbReference>
<organism evidence="3 5">
    <name type="scientific">Rhizobium tibeticum</name>
    <dbReference type="NCBI Taxonomy" id="501024"/>
    <lineage>
        <taxon>Bacteria</taxon>
        <taxon>Pseudomonadati</taxon>
        <taxon>Pseudomonadota</taxon>
        <taxon>Alphaproteobacteria</taxon>
        <taxon>Hyphomicrobiales</taxon>
        <taxon>Rhizobiaceae</taxon>
        <taxon>Rhizobium/Agrobacterium group</taxon>
        <taxon>Rhizobium</taxon>
    </lineage>
</organism>
<dbReference type="InterPro" id="IPR035919">
    <property type="entry name" value="EAL_sf"/>
</dbReference>
<dbReference type="Pfam" id="PF00990">
    <property type="entry name" value="GGDEF"/>
    <property type="match status" value="1"/>
</dbReference>
<dbReference type="Gene3D" id="3.30.70.270">
    <property type="match status" value="1"/>
</dbReference>
<dbReference type="EMBL" id="FOCV01000036">
    <property type="protein sequence ID" value="SEP05995.1"/>
    <property type="molecule type" value="Genomic_DNA"/>
</dbReference>
<dbReference type="Proteomes" id="UP000183063">
    <property type="component" value="Unassembled WGS sequence"/>
</dbReference>
<dbReference type="Proteomes" id="UP000198939">
    <property type="component" value="Unassembled WGS sequence"/>
</dbReference>
<dbReference type="Gene3D" id="3.20.20.450">
    <property type="entry name" value="EAL domain"/>
    <property type="match status" value="1"/>
</dbReference>
<proteinExistence type="predicted"/>
<evidence type="ECO:0000313" key="6">
    <source>
        <dbReference type="Proteomes" id="UP000198939"/>
    </source>
</evidence>
<name>A0A1H8US09_9HYPH</name>
<dbReference type="SUPFAM" id="SSF141868">
    <property type="entry name" value="EAL domain-like"/>
    <property type="match status" value="1"/>
</dbReference>
<feature type="domain" description="GGDEF" evidence="2">
    <location>
        <begin position="332"/>
        <end position="463"/>
    </location>
</feature>
<dbReference type="InterPro" id="IPR029787">
    <property type="entry name" value="Nucleotide_cyclase"/>
</dbReference>
<dbReference type="InterPro" id="IPR007892">
    <property type="entry name" value="CHASE4"/>
</dbReference>
<dbReference type="Pfam" id="PF00563">
    <property type="entry name" value="EAL"/>
    <property type="match status" value="1"/>
</dbReference>
<dbReference type="OrthoDB" id="9814202at2"/>
<dbReference type="CDD" id="cd01949">
    <property type="entry name" value="GGDEF"/>
    <property type="match status" value="1"/>
</dbReference>
<dbReference type="RefSeq" id="WP_072380669.1">
    <property type="nucleotide sequence ID" value="NZ_FNXB01000047.1"/>
</dbReference>
<dbReference type="PANTHER" id="PTHR44757">
    <property type="entry name" value="DIGUANYLATE CYCLASE DGCP"/>
    <property type="match status" value="1"/>
</dbReference>
<dbReference type="PROSITE" id="PS50883">
    <property type="entry name" value="EAL"/>
    <property type="match status" value="1"/>
</dbReference>
<protein>
    <submittedName>
        <fullName evidence="3">Bacteriophytochrome cph2</fullName>
    </submittedName>
    <submittedName>
        <fullName evidence="4">Periplasmic sensor diguanylate cyclase/phosphodiesterase</fullName>
    </submittedName>
</protein>
<evidence type="ECO:0000313" key="4">
    <source>
        <dbReference type="EMBL" id="SEP05995.1"/>
    </source>
</evidence>
<evidence type="ECO:0000259" key="2">
    <source>
        <dbReference type="PROSITE" id="PS50887"/>
    </source>
</evidence>
<dbReference type="InterPro" id="IPR052155">
    <property type="entry name" value="Biofilm_reg_signaling"/>
</dbReference>
<dbReference type="SMART" id="SM00052">
    <property type="entry name" value="EAL"/>
    <property type="match status" value="1"/>
</dbReference>
<dbReference type="STRING" id="501024.RTCCBAU85039_5714"/>
<reference evidence="4 6" key="3">
    <citation type="submission" date="2016-10" db="EMBL/GenBank/DDBJ databases">
        <authorList>
            <person name="Varghese N."/>
            <person name="Submissions S."/>
        </authorList>
    </citation>
    <scope>NUCLEOTIDE SEQUENCE [LARGE SCALE GENOMIC DNA]</scope>
    <source>
        <strain evidence="4 6">CGMCC 1.7071</strain>
    </source>
</reference>